<feature type="compositionally biased region" description="Polar residues" evidence="9">
    <location>
        <begin position="458"/>
        <end position="475"/>
    </location>
</feature>
<feature type="region of interest" description="Disordered" evidence="9">
    <location>
        <begin position="418"/>
        <end position="475"/>
    </location>
</feature>
<feature type="domain" description="C2H2-type" evidence="10">
    <location>
        <begin position="493"/>
        <end position="520"/>
    </location>
</feature>
<evidence type="ECO:0000256" key="8">
    <source>
        <dbReference type="PROSITE-ProRule" id="PRU00042"/>
    </source>
</evidence>
<dbReference type="Gene3D" id="3.30.160.60">
    <property type="entry name" value="Classic Zinc Finger"/>
    <property type="match status" value="2"/>
</dbReference>
<dbReference type="InterPro" id="IPR036236">
    <property type="entry name" value="Znf_C2H2_sf"/>
</dbReference>
<feature type="compositionally biased region" description="Polar residues" evidence="9">
    <location>
        <begin position="77"/>
        <end position="89"/>
    </location>
</feature>
<keyword evidence="6" id="KW-0238">DNA-binding</keyword>
<dbReference type="GO" id="GO:0008270">
    <property type="term" value="F:zinc ion binding"/>
    <property type="evidence" value="ECO:0007669"/>
    <property type="project" value="UniProtKB-KW"/>
</dbReference>
<evidence type="ECO:0000256" key="1">
    <source>
        <dbReference type="ARBA" id="ARBA00004123"/>
    </source>
</evidence>
<dbReference type="Proteomes" id="UP001519460">
    <property type="component" value="Unassembled WGS sequence"/>
</dbReference>
<keyword evidence="5" id="KW-0862">Zinc</keyword>
<feature type="region of interest" description="Disordered" evidence="9">
    <location>
        <begin position="14"/>
        <end position="97"/>
    </location>
</feature>
<feature type="compositionally biased region" description="Low complexity" evidence="9">
    <location>
        <begin position="28"/>
        <end position="39"/>
    </location>
</feature>
<evidence type="ECO:0000256" key="9">
    <source>
        <dbReference type="SAM" id="MobiDB-lite"/>
    </source>
</evidence>
<keyword evidence="12" id="KW-1185">Reference proteome</keyword>
<gene>
    <name evidence="11" type="ORF">BaRGS_00017308</name>
</gene>
<dbReference type="AlphaFoldDB" id="A0ABD0KWH6"/>
<evidence type="ECO:0000256" key="2">
    <source>
        <dbReference type="ARBA" id="ARBA00022723"/>
    </source>
</evidence>
<feature type="domain" description="C2H2-type" evidence="10">
    <location>
        <begin position="521"/>
        <end position="544"/>
    </location>
</feature>
<feature type="domain" description="C2H2-type" evidence="10">
    <location>
        <begin position="159"/>
        <end position="186"/>
    </location>
</feature>
<dbReference type="InterPro" id="IPR050589">
    <property type="entry name" value="Ikaros_C2H2-ZF"/>
</dbReference>
<comment type="caution">
    <text evidence="11">The sequence shown here is derived from an EMBL/GenBank/DDBJ whole genome shotgun (WGS) entry which is preliminary data.</text>
</comment>
<keyword evidence="3" id="KW-0677">Repeat</keyword>
<evidence type="ECO:0000256" key="3">
    <source>
        <dbReference type="ARBA" id="ARBA00022737"/>
    </source>
</evidence>
<evidence type="ECO:0000256" key="4">
    <source>
        <dbReference type="ARBA" id="ARBA00022771"/>
    </source>
</evidence>
<dbReference type="EMBL" id="JACVVK020000114">
    <property type="protein sequence ID" value="KAK7491479.1"/>
    <property type="molecule type" value="Genomic_DNA"/>
</dbReference>
<dbReference type="GO" id="GO:0005634">
    <property type="term" value="C:nucleus"/>
    <property type="evidence" value="ECO:0007669"/>
    <property type="project" value="UniProtKB-SubCell"/>
</dbReference>
<evidence type="ECO:0000259" key="10">
    <source>
        <dbReference type="PROSITE" id="PS50157"/>
    </source>
</evidence>
<dbReference type="PROSITE" id="PS50157">
    <property type="entry name" value="ZINC_FINGER_C2H2_2"/>
    <property type="match status" value="3"/>
</dbReference>
<dbReference type="PANTHER" id="PTHR24404">
    <property type="entry name" value="ZINC FINGER PROTEIN"/>
    <property type="match status" value="1"/>
</dbReference>
<evidence type="ECO:0000256" key="7">
    <source>
        <dbReference type="ARBA" id="ARBA00023242"/>
    </source>
</evidence>
<keyword evidence="7" id="KW-0539">Nucleus</keyword>
<keyword evidence="2" id="KW-0479">Metal-binding</keyword>
<dbReference type="PANTHER" id="PTHR24404:SF78">
    <property type="entry name" value="ZINC FINGER PROTEIN ZTF-16"/>
    <property type="match status" value="1"/>
</dbReference>
<dbReference type="SMART" id="SM00355">
    <property type="entry name" value="ZnF_C2H2"/>
    <property type="match status" value="4"/>
</dbReference>
<feature type="compositionally biased region" description="Polar residues" evidence="9">
    <location>
        <begin position="418"/>
        <end position="430"/>
    </location>
</feature>
<comment type="subcellular location">
    <subcellularLocation>
        <location evidence="1">Nucleus</location>
    </subcellularLocation>
</comment>
<sequence length="544" mass="60138">MKKNFSCNLLERQEFSAPTDEMQHPADDALASADCSSFDNAEEPDNTEDRPSSNTYKDSLGHHLQLGSDKTAEETQQESLSRNVGSRSASADEDVGTVTDHHYLSNSSIMSAITRCESGDVEQYLPETSSARDEEDSRPDDLPFMFQYPGSEDDTGKVYCCHICNFKTAFKNSLVNHQAVHSDARPWICEICDYAAKRKQDLKKHLQTMHGLIVDSLSLRPGMNPALSMVPQGLSGQLSPVETKPLIINNSAISPASGSAPVGAHSYSGSSTSSLSHHLHAVAGLIQPLPPSAQLKSIPRSSVPVVGKYIADKFPFNQMTSEASRAFSHSFQLDASHFRPGSKPDAAVTSFCDDAVRTHTHDNMPQRDSTHSHKLPSVSEVLPKEKLESPIRRDCSAVRASLVRPVEMVSREFTARSEAQTSTFVEQDTGNVRKRMSREDRSPDRGAPLVRAPRFQSPDLSTQVTSQSDHSTVVEPISSTVTHSRGLETKKSFHCPHCDILFFENALFLMHMGLHDNSNPWKCAICSRTFFEKYSFTSHFINQH</sequence>
<accession>A0ABD0KWH6</accession>
<name>A0ABD0KWH6_9CAEN</name>
<dbReference type="SUPFAM" id="SSF57667">
    <property type="entry name" value="beta-beta-alpha zinc fingers"/>
    <property type="match status" value="2"/>
</dbReference>
<dbReference type="InterPro" id="IPR013087">
    <property type="entry name" value="Znf_C2H2_type"/>
</dbReference>
<evidence type="ECO:0000256" key="6">
    <source>
        <dbReference type="ARBA" id="ARBA00023125"/>
    </source>
</evidence>
<evidence type="ECO:0000313" key="11">
    <source>
        <dbReference type="EMBL" id="KAK7491479.1"/>
    </source>
</evidence>
<dbReference type="GO" id="GO:0003677">
    <property type="term" value="F:DNA binding"/>
    <property type="evidence" value="ECO:0007669"/>
    <property type="project" value="UniProtKB-KW"/>
</dbReference>
<protein>
    <recommendedName>
        <fullName evidence="10">C2H2-type domain-containing protein</fullName>
    </recommendedName>
</protein>
<proteinExistence type="predicted"/>
<dbReference type="PROSITE" id="PS00028">
    <property type="entry name" value="ZINC_FINGER_C2H2_1"/>
    <property type="match status" value="2"/>
</dbReference>
<evidence type="ECO:0000313" key="12">
    <source>
        <dbReference type="Proteomes" id="UP001519460"/>
    </source>
</evidence>
<organism evidence="11 12">
    <name type="scientific">Batillaria attramentaria</name>
    <dbReference type="NCBI Taxonomy" id="370345"/>
    <lineage>
        <taxon>Eukaryota</taxon>
        <taxon>Metazoa</taxon>
        <taxon>Spiralia</taxon>
        <taxon>Lophotrochozoa</taxon>
        <taxon>Mollusca</taxon>
        <taxon>Gastropoda</taxon>
        <taxon>Caenogastropoda</taxon>
        <taxon>Sorbeoconcha</taxon>
        <taxon>Cerithioidea</taxon>
        <taxon>Batillariidae</taxon>
        <taxon>Batillaria</taxon>
    </lineage>
</organism>
<evidence type="ECO:0000256" key="5">
    <source>
        <dbReference type="ARBA" id="ARBA00022833"/>
    </source>
</evidence>
<keyword evidence="4 8" id="KW-0863">Zinc-finger</keyword>
<reference evidence="11 12" key="1">
    <citation type="journal article" date="2023" name="Sci. Data">
        <title>Genome assembly of the Korean intertidal mud-creeper Batillaria attramentaria.</title>
        <authorList>
            <person name="Patra A.K."/>
            <person name="Ho P.T."/>
            <person name="Jun S."/>
            <person name="Lee S.J."/>
            <person name="Kim Y."/>
            <person name="Won Y.J."/>
        </authorList>
    </citation>
    <scope>NUCLEOTIDE SEQUENCE [LARGE SCALE GENOMIC DNA]</scope>
    <source>
        <strain evidence="11">Wonlab-2016</strain>
    </source>
</reference>